<dbReference type="Pfam" id="PF09697">
    <property type="entry name" value="Porph_ging"/>
    <property type="match status" value="1"/>
</dbReference>
<name>A0A255ZMU5_9FLAO</name>
<dbReference type="OrthoDB" id="1440774at2"/>
<protein>
    <recommendedName>
        <fullName evidence="3">GLPGLI family protein</fullName>
    </recommendedName>
</protein>
<organism evidence="1 2">
    <name type="scientific">Flavobacterium aurantiibacter</name>
    <dbReference type="NCBI Taxonomy" id="2023067"/>
    <lineage>
        <taxon>Bacteria</taxon>
        <taxon>Pseudomonadati</taxon>
        <taxon>Bacteroidota</taxon>
        <taxon>Flavobacteriia</taxon>
        <taxon>Flavobacteriales</taxon>
        <taxon>Flavobacteriaceae</taxon>
        <taxon>Flavobacterium</taxon>
    </lineage>
</organism>
<proteinExistence type="predicted"/>
<comment type="caution">
    <text evidence="1">The sequence shown here is derived from an EMBL/GenBank/DDBJ whole genome shotgun (WGS) entry which is preliminary data.</text>
</comment>
<evidence type="ECO:0008006" key="3">
    <source>
        <dbReference type="Google" id="ProtNLM"/>
    </source>
</evidence>
<dbReference type="Proteomes" id="UP000216035">
    <property type="component" value="Unassembled WGS sequence"/>
</dbReference>
<keyword evidence="2" id="KW-1185">Reference proteome</keyword>
<gene>
    <name evidence="1" type="ORF">CHX27_12075</name>
</gene>
<dbReference type="AlphaFoldDB" id="A0A255ZMU5"/>
<sequence length="276" mass="32170">MTKCIFFTIVLTSSFLFGQAPKKSTTDVKITYQLKYKRLVDSEDRKISQGVLLIGRDNSFFSFEGMIELNKLKKEKELTIDDVMANQPPYYLVIKREKGNLVHYESIVNDYYLINEPVLVNWDLINQDSLIGKVNCKKAITNYGGRKWIAWYNPEIAVSTGPYVFDGLPGLIYKISDSENTFTFDLEEIKNEKFEVDSNIANYFINSEQKPFEAISREKFFKIRSRLNRMSLDQRMAYMNRSKEEQEKLLITDENGEAIRTNSPAKAKNFFEKDQL</sequence>
<evidence type="ECO:0000313" key="1">
    <source>
        <dbReference type="EMBL" id="OYQ42234.1"/>
    </source>
</evidence>
<dbReference type="NCBIfam" id="TIGR01200">
    <property type="entry name" value="GLPGLI"/>
    <property type="match status" value="1"/>
</dbReference>
<evidence type="ECO:0000313" key="2">
    <source>
        <dbReference type="Proteomes" id="UP000216035"/>
    </source>
</evidence>
<dbReference type="InterPro" id="IPR005901">
    <property type="entry name" value="GLPGLI"/>
</dbReference>
<reference evidence="1 2" key="1">
    <citation type="submission" date="2017-07" db="EMBL/GenBank/DDBJ databases">
        <title>Flavobacterium cyanobacteriorum sp. nov., isolated from cyanobacterial aggregates in a eutrophic lake.</title>
        <authorList>
            <person name="Cai H."/>
        </authorList>
    </citation>
    <scope>NUCLEOTIDE SEQUENCE [LARGE SCALE GENOMIC DNA]</scope>
    <source>
        <strain evidence="1 2">TH167</strain>
    </source>
</reference>
<accession>A0A255ZMU5</accession>
<dbReference type="EMBL" id="NOXX01000215">
    <property type="protein sequence ID" value="OYQ42234.1"/>
    <property type="molecule type" value="Genomic_DNA"/>
</dbReference>
<dbReference type="RefSeq" id="WP_094487030.1">
    <property type="nucleotide sequence ID" value="NZ_NOXX01000215.1"/>
</dbReference>